<comment type="caution">
    <text evidence="1">The sequence shown here is derived from an EMBL/GenBank/DDBJ whole genome shotgun (WGS) entry which is preliminary data.</text>
</comment>
<keyword evidence="2" id="KW-1185">Reference proteome</keyword>
<proteinExistence type="predicted"/>
<dbReference type="EMBL" id="CAKLCM010000002">
    <property type="protein sequence ID" value="CAH0526957.1"/>
    <property type="molecule type" value="Genomic_DNA"/>
</dbReference>
<evidence type="ECO:0000313" key="2">
    <source>
        <dbReference type="Proteomes" id="UP000838160"/>
    </source>
</evidence>
<name>A0ABM8ZL41_9VIBR</name>
<evidence type="ECO:0000313" key="1">
    <source>
        <dbReference type="EMBL" id="CAH0526957.1"/>
    </source>
</evidence>
<organism evidence="1 2">
    <name type="scientific">Vibrio hippocampi</name>
    <dbReference type="NCBI Taxonomy" id="654686"/>
    <lineage>
        <taxon>Bacteria</taxon>
        <taxon>Pseudomonadati</taxon>
        <taxon>Pseudomonadota</taxon>
        <taxon>Gammaproteobacteria</taxon>
        <taxon>Vibrionales</taxon>
        <taxon>Vibrionaceae</taxon>
        <taxon>Vibrio</taxon>
    </lineage>
</organism>
<protein>
    <submittedName>
        <fullName evidence="1">Uncharacterized protein</fullName>
    </submittedName>
</protein>
<reference evidence="1" key="1">
    <citation type="submission" date="2021-12" db="EMBL/GenBank/DDBJ databases">
        <authorList>
            <person name="Rodrigo-Torres L."/>
            <person name="Arahal R. D."/>
            <person name="Lucena T."/>
        </authorList>
    </citation>
    <scope>NUCLEOTIDE SEQUENCE</scope>
    <source>
        <strain evidence="1">CECT 8226</strain>
    </source>
</reference>
<gene>
    <name evidence="1" type="ORF">VHP8226_02305</name>
</gene>
<sequence length="50" mass="5864">MRPFLLLSSYAHQAMLIKLWLSKLRLSKLCLSKFLPLPNSVLRVLNPYHL</sequence>
<dbReference type="Proteomes" id="UP000838160">
    <property type="component" value="Unassembled WGS sequence"/>
</dbReference>
<accession>A0ABM8ZL41</accession>